<keyword evidence="2" id="KW-1185">Reference proteome</keyword>
<organism evidence="1 2">
    <name type="scientific">Treponema peruense</name>
    <dbReference type="NCBI Taxonomy" id="2787628"/>
    <lineage>
        <taxon>Bacteria</taxon>
        <taxon>Pseudomonadati</taxon>
        <taxon>Spirochaetota</taxon>
        <taxon>Spirochaetia</taxon>
        <taxon>Spirochaetales</taxon>
        <taxon>Treponemataceae</taxon>
        <taxon>Treponema</taxon>
    </lineage>
</organism>
<dbReference type="KEGG" id="tper:IWA51_03430"/>
<gene>
    <name evidence="1" type="ORF">IWA51_03430</name>
</gene>
<protein>
    <submittedName>
        <fullName evidence="1">Uncharacterized protein</fullName>
    </submittedName>
</protein>
<name>A0A7T3V659_9SPIR</name>
<dbReference type="RefSeq" id="WP_198443217.1">
    <property type="nucleotide sequence ID" value="NZ_CBCSHE010000018.1"/>
</dbReference>
<accession>A0A7T3V659</accession>
<dbReference type="AlphaFoldDB" id="A0A7T3V659"/>
<proteinExistence type="predicted"/>
<evidence type="ECO:0000313" key="2">
    <source>
        <dbReference type="Proteomes" id="UP000595224"/>
    </source>
</evidence>
<sequence length="96" mass="11866">MTETEKQLLINTPITENLFEEWKEPYEDVKVEHFPHPQNKNKTCTMHLYPMTIFHSLIENCEALRRKYLETKDEKYFYYLMRLLPRNLKQLEEEIK</sequence>
<reference evidence="1 2" key="1">
    <citation type="submission" date="2020-11" db="EMBL/GenBank/DDBJ databases">
        <title>Treponema Peruensis nv. sp., first commensal Treponema isolated from human feces.</title>
        <authorList>
            <person name="Belkhou C."/>
            <person name="Raes J."/>
        </authorList>
    </citation>
    <scope>NUCLEOTIDE SEQUENCE [LARGE SCALE GENOMIC DNA]</scope>
    <source>
        <strain evidence="1 2">RCC2812</strain>
    </source>
</reference>
<dbReference type="Proteomes" id="UP000595224">
    <property type="component" value="Chromosome"/>
</dbReference>
<evidence type="ECO:0000313" key="1">
    <source>
        <dbReference type="EMBL" id="QQA01675.1"/>
    </source>
</evidence>
<dbReference type="EMBL" id="CP064936">
    <property type="protein sequence ID" value="QQA01675.1"/>
    <property type="molecule type" value="Genomic_DNA"/>
</dbReference>